<dbReference type="Pfam" id="PF25019">
    <property type="entry name" value="LRR_R13L1-DRL21"/>
    <property type="match status" value="2"/>
</dbReference>
<dbReference type="SUPFAM" id="SSF52540">
    <property type="entry name" value="P-loop containing nucleoside triphosphate hydrolases"/>
    <property type="match status" value="1"/>
</dbReference>
<evidence type="ECO:0000259" key="9">
    <source>
        <dbReference type="Pfam" id="PF23559"/>
    </source>
</evidence>
<evidence type="ECO:0000313" key="11">
    <source>
        <dbReference type="EMBL" id="MQL98576.1"/>
    </source>
</evidence>
<evidence type="ECO:0000256" key="2">
    <source>
        <dbReference type="ARBA" id="ARBA00022614"/>
    </source>
</evidence>
<evidence type="ECO:0000259" key="10">
    <source>
        <dbReference type="Pfam" id="PF25019"/>
    </source>
</evidence>
<evidence type="ECO:0000256" key="1">
    <source>
        <dbReference type="ARBA" id="ARBA00008894"/>
    </source>
</evidence>
<dbReference type="OrthoDB" id="6161812at2759"/>
<dbReference type="Pfam" id="PF23559">
    <property type="entry name" value="WHD_DRP"/>
    <property type="match status" value="1"/>
</dbReference>
<dbReference type="InterPro" id="IPR032675">
    <property type="entry name" value="LRR_dom_sf"/>
</dbReference>
<organism evidence="11 12">
    <name type="scientific">Colocasia esculenta</name>
    <name type="common">Wild taro</name>
    <name type="synonym">Arum esculentum</name>
    <dbReference type="NCBI Taxonomy" id="4460"/>
    <lineage>
        <taxon>Eukaryota</taxon>
        <taxon>Viridiplantae</taxon>
        <taxon>Streptophyta</taxon>
        <taxon>Embryophyta</taxon>
        <taxon>Tracheophyta</taxon>
        <taxon>Spermatophyta</taxon>
        <taxon>Magnoliopsida</taxon>
        <taxon>Liliopsida</taxon>
        <taxon>Araceae</taxon>
        <taxon>Aroideae</taxon>
        <taxon>Colocasieae</taxon>
        <taxon>Colocasia</taxon>
    </lineage>
</organism>
<comment type="caution">
    <text evidence="11">The sequence shown here is derived from an EMBL/GenBank/DDBJ whole genome shotgun (WGS) entry which is preliminary data.</text>
</comment>
<keyword evidence="5" id="KW-0611">Plant defense</keyword>
<dbReference type="GO" id="GO:0005524">
    <property type="term" value="F:ATP binding"/>
    <property type="evidence" value="ECO:0007669"/>
    <property type="project" value="UniProtKB-KW"/>
</dbReference>
<keyword evidence="4" id="KW-0547">Nucleotide-binding</keyword>
<feature type="domain" description="Disease resistance N-terminal" evidence="8">
    <location>
        <begin position="50"/>
        <end position="110"/>
    </location>
</feature>
<evidence type="ECO:0000256" key="4">
    <source>
        <dbReference type="ARBA" id="ARBA00022741"/>
    </source>
</evidence>
<feature type="domain" description="R13L1/DRL21-like LRR repeat region" evidence="10">
    <location>
        <begin position="728"/>
        <end position="851"/>
    </location>
</feature>
<dbReference type="Pfam" id="PF00931">
    <property type="entry name" value="NB-ARC"/>
    <property type="match status" value="1"/>
</dbReference>
<dbReference type="Pfam" id="PF18052">
    <property type="entry name" value="Rx_N"/>
    <property type="match status" value="1"/>
</dbReference>
<keyword evidence="6" id="KW-0067">ATP-binding</keyword>
<dbReference type="Proteomes" id="UP000652761">
    <property type="component" value="Unassembled WGS sequence"/>
</dbReference>
<dbReference type="PRINTS" id="PR00364">
    <property type="entry name" value="DISEASERSIST"/>
</dbReference>
<dbReference type="GO" id="GO:0009626">
    <property type="term" value="P:plant-type hypersensitive response"/>
    <property type="evidence" value="ECO:0007669"/>
    <property type="project" value="UniProtKB-ARBA"/>
</dbReference>
<dbReference type="Gene3D" id="1.10.10.10">
    <property type="entry name" value="Winged helix-like DNA-binding domain superfamily/Winged helix DNA-binding domain"/>
    <property type="match status" value="1"/>
</dbReference>
<feature type="domain" description="NB-ARC" evidence="7">
    <location>
        <begin position="232"/>
        <end position="391"/>
    </location>
</feature>
<comment type="similarity">
    <text evidence="1">Belongs to the disease resistance NB-LRR family.</text>
</comment>
<evidence type="ECO:0000256" key="5">
    <source>
        <dbReference type="ARBA" id="ARBA00022821"/>
    </source>
</evidence>
<dbReference type="FunFam" id="1.10.10.10:FF:000322">
    <property type="entry name" value="Probable disease resistance protein At1g63360"/>
    <property type="match status" value="1"/>
</dbReference>
<dbReference type="EMBL" id="NMUH01002209">
    <property type="protein sequence ID" value="MQL98576.1"/>
    <property type="molecule type" value="Genomic_DNA"/>
</dbReference>
<dbReference type="GO" id="GO:0043531">
    <property type="term" value="F:ADP binding"/>
    <property type="evidence" value="ECO:0007669"/>
    <property type="project" value="InterPro"/>
</dbReference>
<dbReference type="InterPro" id="IPR041118">
    <property type="entry name" value="Rx_N"/>
</dbReference>
<evidence type="ECO:0008006" key="13">
    <source>
        <dbReference type="Google" id="ProtNLM"/>
    </source>
</evidence>
<evidence type="ECO:0000313" key="12">
    <source>
        <dbReference type="Proteomes" id="UP000652761"/>
    </source>
</evidence>
<dbReference type="InterPro" id="IPR058922">
    <property type="entry name" value="WHD_DRP"/>
</dbReference>
<evidence type="ECO:0000259" key="7">
    <source>
        <dbReference type="Pfam" id="PF00931"/>
    </source>
</evidence>
<feature type="domain" description="Disease resistance protein winged helix" evidence="9">
    <location>
        <begin position="474"/>
        <end position="543"/>
    </location>
</feature>
<protein>
    <recommendedName>
        <fullName evidence="13">Disease resistance RPP13-like protein 1</fullName>
    </recommendedName>
</protein>
<keyword evidence="2" id="KW-0433">Leucine-rich repeat</keyword>
<dbReference type="PANTHER" id="PTHR36766">
    <property type="entry name" value="PLANT BROAD-SPECTRUM MILDEW RESISTANCE PROTEIN RPW8"/>
    <property type="match status" value="1"/>
</dbReference>
<dbReference type="SUPFAM" id="SSF52058">
    <property type="entry name" value="L domain-like"/>
    <property type="match status" value="2"/>
</dbReference>
<dbReference type="PANTHER" id="PTHR36766:SF40">
    <property type="entry name" value="DISEASE RESISTANCE PROTEIN RGA3"/>
    <property type="match status" value="1"/>
</dbReference>
<dbReference type="Gene3D" id="3.80.10.10">
    <property type="entry name" value="Ribonuclease Inhibitor"/>
    <property type="match status" value="3"/>
</dbReference>
<feature type="domain" description="R13L1/DRL21-like LRR repeat region" evidence="10">
    <location>
        <begin position="1184"/>
        <end position="1278"/>
    </location>
</feature>
<dbReference type="Gene3D" id="1.20.5.4130">
    <property type="match status" value="1"/>
</dbReference>
<evidence type="ECO:0000256" key="3">
    <source>
        <dbReference type="ARBA" id="ARBA00022737"/>
    </source>
</evidence>
<dbReference type="GO" id="GO:0042742">
    <property type="term" value="P:defense response to bacterium"/>
    <property type="evidence" value="ECO:0007669"/>
    <property type="project" value="UniProtKB-ARBA"/>
</dbReference>
<dbReference type="Gene3D" id="3.40.50.300">
    <property type="entry name" value="P-loop containing nucleotide triphosphate hydrolases"/>
    <property type="match status" value="1"/>
</dbReference>
<reference evidence="11" key="1">
    <citation type="submission" date="2017-07" db="EMBL/GenBank/DDBJ databases">
        <title>Taro Niue Genome Assembly and Annotation.</title>
        <authorList>
            <person name="Atibalentja N."/>
            <person name="Keating K."/>
            <person name="Fields C.J."/>
        </authorList>
    </citation>
    <scope>NUCLEOTIDE SEQUENCE</scope>
    <source>
        <strain evidence="11">Niue_2</strain>
        <tissue evidence="11">Leaf</tissue>
    </source>
</reference>
<evidence type="ECO:0000256" key="6">
    <source>
        <dbReference type="ARBA" id="ARBA00022840"/>
    </source>
</evidence>
<keyword evidence="3" id="KW-0677">Repeat</keyword>
<name>A0A843VU97_COLES</name>
<accession>A0A843VU97</accession>
<dbReference type="GO" id="GO:0002758">
    <property type="term" value="P:innate immune response-activating signaling pathway"/>
    <property type="evidence" value="ECO:0007669"/>
    <property type="project" value="UniProtKB-ARBA"/>
</dbReference>
<sequence>MAMEDVACSAVAQALQRFAAYIGTLPPAAPRVLPSSSSSSAAPANCVVVEIHVKVRWLIRMLAWVRATLDDAEEMKTTDEPVRVWLRELEGVADAAEDVLDELRYEARRLGLMEDCGWAPGSIMGDAIGEPMFRQVHSFSSTTPPDEAFAFLCSVERRIEQIVSNFMEIEKPVKTQLLEYTNEQLHVGTTMSAGRATGFMVQEQQTFGRKRDLEEVKKFLFSYAESSGSSDTDDVAVMAIVGMGGLGKTTLAQLAYDDDEVKQYFELKSWISLSENLDIIHLTRAILHSLNPLTSGLSELDPLHRELQKALNGKSFLLVLDDAWRVEDLNSNFWRLFTAPLRDRSADTKVIITSRDRNVSDVAERVSTYDLPGLEDEDCLKLFTKHAFQGRDPQFYPNLMATGEKITRKCKGVPLVAKTLGGLLQNTDSKEWNNILDREHWNTTVQGNPIMPILELSYQHLPAHLKRCFRFFSVFPRGCSFHRDQIIRMWMAHGYVKAKRRELMEDVSNRYLDDLLSRSFLQKSKKSEGYEKFWMHDLMHDLARWVSEDECCSVEVYKSSRIIQEHTRHLSIVTHLTFSTESTLPSVLVPEPASSLRTLLAICWPFSSTEVLNGMIPRMKHLRVLDLGGRPFCGEPQFSESLGSIATLKYLRYLALEMQKIPPSISIMGVHPKLPNTISSLLNLRYLMHKGYRGNDVSVEYPVGIGRLTDLESMPGFHVNPKHDSAKLGELKELNNIKGSFAITGLHNLADVDEAKKACLDKKRNITSLCLKWDFWNKDSPSIDDQMLESLKPSPKLGSLSIWSFRGPSCPSWLGDPSFSKLRTVALRNCRNLASLPPIGQLPSLKSLHIGGPRGVEYIGDDFFFGGFPQLEELTLCSMDNWKSWCGARAHKGECPKLERLSITRCKNLESLSLTNLGAVKVLDIRFCHKLRCLSGSLQLSQLPCVQKIHIEEIYRVWRIGLDLCSSASSEPSLENPSLELHEVGQQEAVYVLGECSYIRQLLVKRCPELRISSDSLQLWKVTSLQGIVVKHTHGVAHAYGSFSPGGTETLETSFLSLVTVDLFEASALLNEFFHIRRLAICLCANLTSLPLAELHALEHLEISECPQFQLLNVEHLPPTLRVLCIQGHPCVTEQCSRHQRPRLRHVLPSEKGEDKNLYLMFRNVQDARKAATGFCCTVNPIIHTWELEWDCCANHSSSAETVAEEALDRLFADLDGCYGIHSVTKLVIRGFTGSWFPSWSETPFFDRVSSVSLLQCSNCEILPPLGQQPSLEELYVEGAARLERVGHEFFGAAGFWQRSHSFQHLKTLQFCDMPVWVVWGGTKEGDFPSLCKLTLKLCPRLRALPHLPPTLKELEVEACDELISLCNCRNPTLTSACVSYRLPTSAYMV</sequence>
<dbReference type="Gene3D" id="1.10.8.430">
    <property type="entry name" value="Helical domain of apoptotic protease-activating factors"/>
    <property type="match status" value="1"/>
</dbReference>
<dbReference type="InterPro" id="IPR002182">
    <property type="entry name" value="NB-ARC"/>
</dbReference>
<dbReference type="InterPro" id="IPR027417">
    <property type="entry name" value="P-loop_NTPase"/>
</dbReference>
<keyword evidence="12" id="KW-1185">Reference proteome</keyword>
<gene>
    <name evidence="11" type="ORF">Taro_031286</name>
</gene>
<evidence type="ECO:0000259" key="8">
    <source>
        <dbReference type="Pfam" id="PF18052"/>
    </source>
</evidence>
<dbReference type="InterPro" id="IPR056789">
    <property type="entry name" value="LRR_R13L1-DRL21"/>
</dbReference>
<dbReference type="InterPro" id="IPR036388">
    <property type="entry name" value="WH-like_DNA-bd_sf"/>
</dbReference>
<dbReference type="InterPro" id="IPR042197">
    <property type="entry name" value="Apaf_helical"/>
</dbReference>
<proteinExistence type="inferred from homology"/>